<evidence type="ECO:0000256" key="1">
    <source>
        <dbReference type="ARBA" id="ARBA00022741"/>
    </source>
</evidence>
<gene>
    <name evidence="12" type="ORF">A2V81_05235</name>
</gene>
<dbReference type="PROSITE" id="PS51194">
    <property type="entry name" value="HELICASE_CTER"/>
    <property type="match status" value="1"/>
</dbReference>
<organism evidence="12 13">
    <name type="scientific">Candidatus Abawacabacteria bacterium RBG_16_42_10</name>
    <dbReference type="NCBI Taxonomy" id="1817814"/>
    <lineage>
        <taxon>Bacteria</taxon>
        <taxon>Candidatus Abawacaibacteriota</taxon>
    </lineage>
</organism>
<evidence type="ECO:0000259" key="11">
    <source>
        <dbReference type="PROSITE" id="PS51195"/>
    </source>
</evidence>
<dbReference type="PANTHER" id="PTHR47959">
    <property type="entry name" value="ATP-DEPENDENT RNA HELICASE RHLE-RELATED"/>
    <property type="match status" value="1"/>
</dbReference>
<evidence type="ECO:0000256" key="4">
    <source>
        <dbReference type="ARBA" id="ARBA00022840"/>
    </source>
</evidence>
<dbReference type="InterPro" id="IPR001650">
    <property type="entry name" value="Helicase_C-like"/>
</dbReference>
<dbReference type="GO" id="GO:0016787">
    <property type="term" value="F:hydrolase activity"/>
    <property type="evidence" value="ECO:0007669"/>
    <property type="project" value="UniProtKB-KW"/>
</dbReference>
<dbReference type="SMART" id="SM00490">
    <property type="entry name" value="HELICc"/>
    <property type="match status" value="1"/>
</dbReference>
<name>A0A1F4XIR6_9BACT</name>
<accession>A0A1F4XIR6</accession>
<evidence type="ECO:0000256" key="7">
    <source>
        <dbReference type="RuleBase" id="RU000492"/>
    </source>
</evidence>
<dbReference type="InterPro" id="IPR014001">
    <property type="entry name" value="Helicase_ATP-bd"/>
</dbReference>
<dbReference type="InterPro" id="IPR044742">
    <property type="entry name" value="DEAD/DEAH_RhlB"/>
</dbReference>
<keyword evidence="4 7" id="KW-0067">ATP-binding</keyword>
<comment type="caution">
    <text evidence="12">The sequence shown here is derived from an EMBL/GenBank/DDBJ whole genome shotgun (WGS) entry which is preliminary data.</text>
</comment>
<dbReference type="CDD" id="cd00268">
    <property type="entry name" value="DEADc"/>
    <property type="match status" value="1"/>
</dbReference>
<sequence length="596" mass="66931">MIVGTCTFYNPFFLFMNTTVPSFAELALSHGLKANLQKRNLITPTPIQAQCIPAALEGKDIIGIAQTGTGKTLAFGLPMIENIGQKKLRQALIVVPTRELALQIENVLKEVSFNLSVRVAVLIGGAPFGFQRKQLSGHPHIIVATPGRLLDHLEQRTLSLQQVNMLVLDEADRMFDMGFAPQIEKVLRALPTERQTMVFSATMPPEIAHIMKRHMKLPIRIEIAPQGTLASQTTQELFIIKNFAKSQLLEKLLAEYQETVLIFTRTKHGAKRVASFIKDLGHSAAELHSNRSQSQRKQAMDGFRSGRYRILVATDIAARGIDVSNIELVVNYDLPENPEDYVHRIGRTGRAGLKGKAISFAMPNQIQLVRRIERLTRKPLPTATVKEELPELRLSDKKSSYERDDSGSGSRGGRNFGGKRPFSRGGSSHRSSGYSSERTSEHRPYHEKSSFKSHEDKYMPESAMTEKEKTMFANEGEQPRKQWSDHPTGRTKRPFGSRPEGNKRPWSSQGPKRPYGERKEGSSERPWADRGPAKRPFGDRKPSGERSWSSRGPAKRSFSDRKEGGERSWGNASARPQKKFRDRNSRFSSRSHSGGR</sequence>
<feature type="compositionally biased region" description="Basic and acidic residues" evidence="8">
    <location>
        <begin position="514"/>
        <end position="544"/>
    </location>
</feature>
<feature type="compositionally biased region" description="Basic and acidic residues" evidence="8">
    <location>
        <begin position="438"/>
        <end position="470"/>
    </location>
</feature>
<evidence type="ECO:0000256" key="2">
    <source>
        <dbReference type="ARBA" id="ARBA00022801"/>
    </source>
</evidence>
<feature type="compositionally biased region" description="Low complexity" evidence="8">
    <location>
        <begin position="586"/>
        <end position="596"/>
    </location>
</feature>
<evidence type="ECO:0000313" key="12">
    <source>
        <dbReference type="EMBL" id="OGC81641.1"/>
    </source>
</evidence>
<dbReference type="SUPFAM" id="SSF52540">
    <property type="entry name" value="P-loop containing nucleoside triphosphate hydrolases"/>
    <property type="match status" value="1"/>
</dbReference>
<dbReference type="GO" id="GO:0003724">
    <property type="term" value="F:RNA helicase activity"/>
    <property type="evidence" value="ECO:0007669"/>
    <property type="project" value="InterPro"/>
</dbReference>
<evidence type="ECO:0000256" key="3">
    <source>
        <dbReference type="ARBA" id="ARBA00022806"/>
    </source>
</evidence>
<feature type="compositionally biased region" description="Basic and acidic residues" evidence="8">
    <location>
        <begin position="477"/>
        <end position="488"/>
    </location>
</feature>
<dbReference type="GO" id="GO:0003676">
    <property type="term" value="F:nucleic acid binding"/>
    <property type="evidence" value="ECO:0007669"/>
    <property type="project" value="InterPro"/>
</dbReference>
<dbReference type="SMART" id="SM00487">
    <property type="entry name" value="DEXDc"/>
    <property type="match status" value="1"/>
</dbReference>
<evidence type="ECO:0000256" key="8">
    <source>
        <dbReference type="SAM" id="MobiDB-lite"/>
    </source>
</evidence>
<dbReference type="InterPro" id="IPR000629">
    <property type="entry name" value="RNA-helicase_DEAD-box_CS"/>
</dbReference>
<feature type="compositionally biased region" description="Low complexity" evidence="8">
    <location>
        <begin position="418"/>
        <end position="437"/>
    </location>
</feature>
<dbReference type="Gene3D" id="3.40.50.300">
    <property type="entry name" value="P-loop containing nucleotide triphosphate hydrolases"/>
    <property type="match status" value="2"/>
</dbReference>
<protein>
    <recommendedName>
        <fullName evidence="14">DEAD/DEAH box helicase</fullName>
    </recommendedName>
</protein>
<evidence type="ECO:0000259" key="9">
    <source>
        <dbReference type="PROSITE" id="PS51192"/>
    </source>
</evidence>
<dbReference type="CDD" id="cd18787">
    <property type="entry name" value="SF2_C_DEAD"/>
    <property type="match status" value="1"/>
</dbReference>
<feature type="compositionally biased region" description="Basic and acidic residues" evidence="8">
    <location>
        <begin position="557"/>
        <end position="566"/>
    </location>
</feature>
<dbReference type="PROSITE" id="PS51195">
    <property type="entry name" value="Q_MOTIF"/>
    <property type="match status" value="1"/>
</dbReference>
<comment type="similarity">
    <text evidence="5 7">Belongs to the DEAD box helicase family.</text>
</comment>
<dbReference type="EMBL" id="MEWR01000023">
    <property type="protein sequence ID" value="OGC81641.1"/>
    <property type="molecule type" value="Genomic_DNA"/>
</dbReference>
<reference evidence="12 13" key="1">
    <citation type="journal article" date="2016" name="Nat. Commun.">
        <title>Thousands of microbial genomes shed light on interconnected biogeochemical processes in an aquifer system.</title>
        <authorList>
            <person name="Anantharaman K."/>
            <person name="Brown C.T."/>
            <person name="Hug L.A."/>
            <person name="Sharon I."/>
            <person name="Castelle C.J."/>
            <person name="Probst A.J."/>
            <person name="Thomas B.C."/>
            <person name="Singh A."/>
            <person name="Wilkins M.J."/>
            <person name="Karaoz U."/>
            <person name="Brodie E.L."/>
            <person name="Williams K.H."/>
            <person name="Hubbard S.S."/>
            <person name="Banfield J.F."/>
        </authorList>
    </citation>
    <scope>NUCLEOTIDE SEQUENCE [LARGE SCALE GENOMIC DNA]</scope>
</reference>
<dbReference type="GO" id="GO:0005524">
    <property type="term" value="F:ATP binding"/>
    <property type="evidence" value="ECO:0007669"/>
    <property type="project" value="UniProtKB-KW"/>
</dbReference>
<dbReference type="InterPro" id="IPR027417">
    <property type="entry name" value="P-loop_NTPase"/>
</dbReference>
<keyword evidence="2 7" id="KW-0378">Hydrolase</keyword>
<dbReference type="AlphaFoldDB" id="A0A1F4XIR6"/>
<dbReference type="PROSITE" id="PS51192">
    <property type="entry name" value="HELICASE_ATP_BIND_1"/>
    <property type="match status" value="1"/>
</dbReference>
<dbReference type="Pfam" id="PF00270">
    <property type="entry name" value="DEAD"/>
    <property type="match status" value="1"/>
</dbReference>
<dbReference type="InterPro" id="IPR050079">
    <property type="entry name" value="DEAD_box_RNA_helicase"/>
</dbReference>
<dbReference type="PROSITE" id="PS00039">
    <property type="entry name" value="DEAD_ATP_HELICASE"/>
    <property type="match status" value="1"/>
</dbReference>
<feature type="short sequence motif" description="Q motif" evidence="6">
    <location>
        <begin position="21"/>
        <end position="49"/>
    </location>
</feature>
<keyword evidence="1 7" id="KW-0547">Nucleotide-binding</keyword>
<dbReference type="STRING" id="1817814.A2V81_05235"/>
<evidence type="ECO:0000313" key="13">
    <source>
        <dbReference type="Proteomes" id="UP000177614"/>
    </source>
</evidence>
<feature type="domain" description="DEAD-box RNA helicase Q" evidence="11">
    <location>
        <begin position="21"/>
        <end position="49"/>
    </location>
</feature>
<evidence type="ECO:0000256" key="5">
    <source>
        <dbReference type="ARBA" id="ARBA00038437"/>
    </source>
</evidence>
<dbReference type="InterPro" id="IPR014014">
    <property type="entry name" value="RNA_helicase_DEAD_Q_motif"/>
</dbReference>
<feature type="domain" description="Helicase ATP-binding" evidence="9">
    <location>
        <begin position="52"/>
        <end position="221"/>
    </location>
</feature>
<dbReference type="GO" id="GO:0005829">
    <property type="term" value="C:cytosol"/>
    <property type="evidence" value="ECO:0007669"/>
    <property type="project" value="TreeGrafter"/>
</dbReference>
<evidence type="ECO:0000256" key="6">
    <source>
        <dbReference type="PROSITE-ProRule" id="PRU00552"/>
    </source>
</evidence>
<feature type="region of interest" description="Disordered" evidence="8">
    <location>
        <begin position="386"/>
        <end position="596"/>
    </location>
</feature>
<proteinExistence type="inferred from homology"/>
<dbReference type="Proteomes" id="UP000177614">
    <property type="component" value="Unassembled WGS sequence"/>
</dbReference>
<feature type="domain" description="Helicase C-terminal" evidence="10">
    <location>
        <begin position="248"/>
        <end position="393"/>
    </location>
</feature>
<dbReference type="InterPro" id="IPR011545">
    <property type="entry name" value="DEAD/DEAH_box_helicase_dom"/>
</dbReference>
<dbReference type="PANTHER" id="PTHR47959:SF1">
    <property type="entry name" value="ATP-DEPENDENT RNA HELICASE DBPA"/>
    <property type="match status" value="1"/>
</dbReference>
<dbReference type="Pfam" id="PF00271">
    <property type="entry name" value="Helicase_C"/>
    <property type="match status" value="1"/>
</dbReference>
<keyword evidence="3 7" id="KW-0347">Helicase</keyword>
<evidence type="ECO:0000259" key="10">
    <source>
        <dbReference type="PROSITE" id="PS51194"/>
    </source>
</evidence>
<feature type="compositionally biased region" description="Basic and acidic residues" evidence="8">
    <location>
        <begin position="386"/>
        <end position="406"/>
    </location>
</feature>
<evidence type="ECO:0008006" key="14">
    <source>
        <dbReference type="Google" id="ProtNLM"/>
    </source>
</evidence>